<name>A0A7H0VAL6_9FLAO</name>
<sequence length="139" mass="15837">MTPLKRLLSFLLLLSYSLGMAHAMVPHSAAIEADTEHSGHEHLHHNHCDESVYDLIVCLLAETDHRVEHCVSDLYLASQNQDLQIQSPILILWDAILRPISISIDLDETELEYFDVDEILASTERRPHYSLRGPPHFSC</sequence>
<reference evidence="2 3" key="1">
    <citation type="submission" date="2020-08" db="EMBL/GenBank/DDBJ databases">
        <title>Croceimicrobium hydrocarbonivorans gen. nov., sp. nov., a novel marine bacterium isolated from a bacterial consortium that degrades polyethylene terephthalate.</title>
        <authorList>
            <person name="Liu R."/>
        </authorList>
    </citation>
    <scope>NUCLEOTIDE SEQUENCE [LARGE SCALE GENOMIC DNA]</scope>
    <source>
        <strain evidence="2 3">A20-9</strain>
    </source>
</reference>
<keyword evidence="3" id="KW-1185">Reference proteome</keyword>
<gene>
    <name evidence="2" type="ORF">H4K34_10260</name>
</gene>
<feature type="signal peptide" evidence="1">
    <location>
        <begin position="1"/>
        <end position="23"/>
    </location>
</feature>
<dbReference type="KEGG" id="chyd:H4K34_10260"/>
<evidence type="ECO:0000313" key="3">
    <source>
        <dbReference type="Proteomes" id="UP000516305"/>
    </source>
</evidence>
<proteinExistence type="predicted"/>
<dbReference type="RefSeq" id="WP_210757331.1">
    <property type="nucleotide sequence ID" value="NZ_CP060139.1"/>
</dbReference>
<feature type="chain" id="PRO_5028816769" evidence="1">
    <location>
        <begin position="24"/>
        <end position="139"/>
    </location>
</feature>
<dbReference type="Proteomes" id="UP000516305">
    <property type="component" value="Chromosome"/>
</dbReference>
<accession>A0A7H0VAL6</accession>
<organism evidence="2 3">
    <name type="scientific">Croceimicrobium hydrocarbonivorans</name>
    <dbReference type="NCBI Taxonomy" id="2761580"/>
    <lineage>
        <taxon>Bacteria</taxon>
        <taxon>Pseudomonadati</taxon>
        <taxon>Bacteroidota</taxon>
        <taxon>Flavobacteriia</taxon>
        <taxon>Flavobacteriales</taxon>
        <taxon>Owenweeksiaceae</taxon>
        <taxon>Croceimicrobium</taxon>
    </lineage>
</organism>
<evidence type="ECO:0000313" key="2">
    <source>
        <dbReference type="EMBL" id="QNR22764.1"/>
    </source>
</evidence>
<keyword evidence="1" id="KW-0732">Signal</keyword>
<protein>
    <submittedName>
        <fullName evidence="2">Uncharacterized protein</fullName>
    </submittedName>
</protein>
<dbReference type="EMBL" id="CP060139">
    <property type="protein sequence ID" value="QNR22764.1"/>
    <property type="molecule type" value="Genomic_DNA"/>
</dbReference>
<dbReference type="AlphaFoldDB" id="A0A7H0VAL6"/>
<evidence type="ECO:0000256" key="1">
    <source>
        <dbReference type="SAM" id="SignalP"/>
    </source>
</evidence>